<gene>
    <name evidence="10" type="ORF">GPA21_20065</name>
</gene>
<dbReference type="NCBIfam" id="TIGR01778">
    <property type="entry name" value="TonB-copper"/>
    <property type="match status" value="1"/>
</dbReference>
<dbReference type="RefSeq" id="WP_168989830.1">
    <property type="nucleotide sequence ID" value="NZ_CAWPHM010000167.1"/>
</dbReference>
<evidence type="ECO:0000256" key="1">
    <source>
        <dbReference type="ARBA" id="ARBA00004571"/>
    </source>
</evidence>
<dbReference type="GO" id="GO:0015344">
    <property type="term" value="F:siderophore uptake transmembrane transporter activity"/>
    <property type="evidence" value="ECO:0007669"/>
    <property type="project" value="TreeGrafter"/>
</dbReference>
<evidence type="ECO:0000313" key="10">
    <source>
        <dbReference type="EMBL" id="NMG05237.1"/>
    </source>
</evidence>
<feature type="non-terminal residue" evidence="10">
    <location>
        <position position="1"/>
    </location>
</feature>
<dbReference type="InterPro" id="IPR039426">
    <property type="entry name" value="TonB-dep_rcpt-like"/>
</dbReference>
<dbReference type="InterPro" id="IPR036942">
    <property type="entry name" value="Beta-barrel_TonB_sf"/>
</dbReference>
<organism evidence="10 11">
    <name type="scientific">Azoarcus taiwanensis</name>
    <dbReference type="NCBI Taxonomy" id="666964"/>
    <lineage>
        <taxon>Bacteria</taxon>
        <taxon>Pseudomonadati</taxon>
        <taxon>Pseudomonadota</taxon>
        <taxon>Betaproteobacteria</taxon>
        <taxon>Rhodocyclales</taxon>
        <taxon>Zoogloeaceae</taxon>
        <taxon>Azoarcus</taxon>
    </lineage>
</organism>
<dbReference type="GO" id="GO:0009279">
    <property type="term" value="C:cell outer membrane"/>
    <property type="evidence" value="ECO:0007669"/>
    <property type="project" value="UniProtKB-SubCell"/>
</dbReference>
<evidence type="ECO:0000256" key="2">
    <source>
        <dbReference type="ARBA" id="ARBA00022448"/>
    </source>
</evidence>
<keyword evidence="4 8" id="KW-0812">Transmembrane</keyword>
<evidence type="ECO:0000256" key="4">
    <source>
        <dbReference type="ARBA" id="ARBA00022692"/>
    </source>
</evidence>
<evidence type="ECO:0000256" key="3">
    <source>
        <dbReference type="ARBA" id="ARBA00022452"/>
    </source>
</evidence>
<evidence type="ECO:0000259" key="9">
    <source>
        <dbReference type="Pfam" id="PF00593"/>
    </source>
</evidence>
<dbReference type="EMBL" id="WTVM01000250">
    <property type="protein sequence ID" value="NMG05237.1"/>
    <property type="molecule type" value="Genomic_DNA"/>
</dbReference>
<dbReference type="InterPro" id="IPR000531">
    <property type="entry name" value="Beta-barrel_TonB"/>
</dbReference>
<keyword evidence="10" id="KW-0675">Receptor</keyword>
<proteinExistence type="inferred from homology"/>
<evidence type="ECO:0000256" key="8">
    <source>
        <dbReference type="PROSITE-ProRule" id="PRU01360"/>
    </source>
</evidence>
<dbReference type="AlphaFoldDB" id="A0A972FH59"/>
<keyword evidence="11" id="KW-1185">Reference proteome</keyword>
<dbReference type="PANTHER" id="PTHR30069:SF49">
    <property type="entry name" value="OUTER MEMBRANE PROTEIN C"/>
    <property type="match status" value="1"/>
</dbReference>
<comment type="caution">
    <text evidence="10">The sequence shown here is derived from an EMBL/GenBank/DDBJ whole genome shotgun (WGS) entry which is preliminary data.</text>
</comment>
<dbReference type="Gene3D" id="2.40.170.20">
    <property type="entry name" value="TonB-dependent receptor, beta-barrel domain"/>
    <property type="match status" value="1"/>
</dbReference>
<keyword evidence="7 8" id="KW-0998">Cell outer membrane</keyword>
<evidence type="ECO:0000256" key="5">
    <source>
        <dbReference type="ARBA" id="ARBA00023077"/>
    </source>
</evidence>
<dbReference type="InterPro" id="IPR010100">
    <property type="entry name" value="TonB-dep_Cu_rcpt"/>
</dbReference>
<comment type="subcellular location">
    <subcellularLocation>
        <location evidence="1 8">Cell outer membrane</location>
        <topology evidence="1 8">Multi-pass membrane protein</topology>
    </subcellularLocation>
</comment>
<feature type="domain" description="TonB-dependent receptor-like beta-barrel" evidence="9">
    <location>
        <begin position="2"/>
        <end position="431"/>
    </location>
</feature>
<comment type="similarity">
    <text evidence="8">Belongs to the TonB-dependent receptor family.</text>
</comment>
<dbReference type="PANTHER" id="PTHR30069">
    <property type="entry name" value="TONB-DEPENDENT OUTER MEMBRANE RECEPTOR"/>
    <property type="match status" value="1"/>
</dbReference>
<keyword evidence="3 8" id="KW-1134">Transmembrane beta strand</keyword>
<dbReference type="SUPFAM" id="SSF56935">
    <property type="entry name" value="Porins"/>
    <property type="match status" value="1"/>
</dbReference>
<protein>
    <submittedName>
        <fullName evidence="10">TonB-dependent copper receptor</fullName>
    </submittedName>
</protein>
<evidence type="ECO:0000313" key="11">
    <source>
        <dbReference type="Proteomes" id="UP000599523"/>
    </source>
</evidence>
<evidence type="ECO:0000256" key="6">
    <source>
        <dbReference type="ARBA" id="ARBA00023136"/>
    </source>
</evidence>
<dbReference type="Pfam" id="PF00593">
    <property type="entry name" value="TonB_dep_Rec_b-barrel"/>
    <property type="match status" value="1"/>
</dbReference>
<name>A0A972FH59_9RHOO</name>
<accession>A0A972FH59</accession>
<evidence type="ECO:0000256" key="7">
    <source>
        <dbReference type="ARBA" id="ARBA00023237"/>
    </source>
</evidence>
<dbReference type="PROSITE" id="PS52016">
    <property type="entry name" value="TONB_DEPENDENT_REC_3"/>
    <property type="match status" value="1"/>
</dbReference>
<sequence>KRWSGTLALGWTPDDDTVLELTYARSDGEAAYADRMMDGTKFDRENVGLRFEKHNLSPVVERVSAQIYYNYVDHVMDNFSLRTPPMNPAQQRLNNPDRKTWGGRVATDLRATENTLFKLGFDAQNNDHTLRNGVGANALAQYKAAPRVTDATFRQQGIFGEVHHDRGEQDRIIAGLRLDRWQASDKRAASTVVNGSPLVSAGTSRSDTLTSGFARWERDLLAKPATVYAGIGRVERFPDYWELISASKQSETTNSAFRTKPERTTQIDVGLNYDDGTISTALSAFYAHIDDFILTDSFDTGARFGKIGNPNLVRNIKARTMGLEAGVGWRFAVNWQADATLAYVRGKNRSDGTALAQIPPLEARIGLNWNNGTWSAGALWRGVAAQNRVDQGKGNIAGQDVGKSSGFGVLSVNGGYRAGERVQLTAGIDNLFDRKYAEHLSRGGFDVPGILADTRVNEPGRTLWAKAVISFD</sequence>
<dbReference type="Proteomes" id="UP000599523">
    <property type="component" value="Unassembled WGS sequence"/>
</dbReference>
<dbReference type="GO" id="GO:0044718">
    <property type="term" value="P:siderophore transmembrane transport"/>
    <property type="evidence" value="ECO:0007669"/>
    <property type="project" value="TreeGrafter"/>
</dbReference>
<reference evidence="10" key="1">
    <citation type="submission" date="2019-12" db="EMBL/GenBank/DDBJ databases">
        <title>Comparative genomics gives insights into the taxonomy of the Azoarcus-Aromatoleum group and reveals separate origins of nif in the plant-associated Azoarcus and non-plant-associated Aromatoleum sub-groups.</title>
        <authorList>
            <person name="Lafos M."/>
            <person name="Maluk M."/>
            <person name="Batista M."/>
            <person name="Junghare M."/>
            <person name="Carmona M."/>
            <person name="Faoro H."/>
            <person name="Cruz L.M."/>
            <person name="Battistoni F."/>
            <person name="De Souza E."/>
            <person name="Pedrosa F."/>
            <person name="Chen W.-M."/>
            <person name="Poole P.S."/>
            <person name="Dixon R.A."/>
            <person name="James E.K."/>
        </authorList>
    </citation>
    <scope>NUCLEOTIDE SEQUENCE</scope>
    <source>
        <strain evidence="10">NSC3</strain>
    </source>
</reference>
<keyword evidence="5" id="KW-0798">TonB box</keyword>
<keyword evidence="6 8" id="KW-0472">Membrane</keyword>
<keyword evidence="2 8" id="KW-0813">Transport</keyword>